<dbReference type="PANTHER" id="PTHR14136:SF17">
    <property type="entry name" value="BTB_POZ DOMAIN-CONTAINING PROTEIN KCTD9"/>
    <property type="match status" value="1"/>
</dbReference>
<dbReference type="Proteomes" id="UP000478740">
    <property type="component" value="Unassembled WGS sequence"/>
</dbReference>
<comment type="caution">
    <text evidence="1">The sequence shown here is derived from an EMBL/GenBank/DDBJ whole genome shotgun (WGS) entry which is preliminary data.</text>
</comment>
<gene>
    <name evidence="1" type="ORF">GL284_16065</name>
</gene>
<sequence length="227" mass="24171">MGKFQIKSRWSDRILFECDLPVGDKMSFRVRMGMAVKAAVEAKADLRGAVLIGAVLRDADLSGAVLRGADLRDADLRGAVLRDADLSGAVLIGAVLIGAVLRDADLRDADLSYADLRGADLSGANWIPKIENIHTKVYDAASRDGALDMRSWHQDGYCGTTHCRAGWVCVLAGEGGKVLEGAYGTAAAAALIYQASDPSLEKVPDFYCGNDAALADMKRLADAEDRP</sequence>
<dbReference type="Gene3D" id="2.160.20.80">
    <property type="entry name" value="E3 ubiquitin-protein ligase SopA"/>
    <property type="match status" value="1"/>
</dbReference>
<dbReference type="InterPro" id="IPR001646">
    <property type="entry name" value="5peptide_repeat"/>
</dbReference>
<dbReference type="SUPFAM" id="SSF141571">
    <property type="entry name" value="Pentapeptide repeat-like"/>
    <property type="match status" value="1"/>
</dbReference>
<dbReference type="PANTHER" id="PTHR14136">
    <property type="entry name" value="BTB_POZ DOMAIN-CONTAINING PROTEIN KCTD9"/>
    <property type="match status" value="1"/>
</dbReference>
<name>A0A6L6J4U6_9RHOB</name>
<organism evidence="1 2">
    <name type="scientific">Paracoccus shanxieyensis</name>
    <dbReference type="NCBI Taxonomy" id="2675752"/>
    <lineage>
        <taxon>Bacteria</taxon>
        <taxon>Pseudomonadati</taxon>
        <taxon>Pseudomonadota</taxon>
        <taxon>Alphaproteobacteria</taxon>
        <taxon>Rhodobacterales</taxon>
        <taxon>Paracoccaceae</taxon>
        <taxon>Paracoccus</taxon>
    </lineage>
</organism>
<reference evidence="1 2" key="1">
    <citation type="submission" date="2019-11" db="EMBL/GenBank/DDBJ databases">
        <authorList>
            <person name="Dong K."/>
        </authorList>
    </citation>
    <scope>NUCLEOTIDE SEQUENCE [LARGE SCALE GENOMIC DNA]</scope>
    <source>
        <strain evidence="1 2">DK608</strain>
    </source>
</reference>
<keyword evidence="2" id="KW-1185">Reference proteome</keyword>
<evidence type="ECO:0000313" key="1">
    <source>
        <dbReference type="EMBL" id="MTH65787.1"/>
    </source>
</evidence>
<dbReference type="EMBL" id="WMII01000016">
    <property type="protein sequence ID" value="MTH65787.1"/>
    <property type="molecule type" value="Genomic_DNA"/>
</dbReference>
<proteinExistence type="predicted"/>
<dbReference type="AlphaFoldDB" id="A0A6L6J4U6"/>
<dbReference type="Pfam" id="PF00805">
    <property type="entry name" value="Pentapeptide"/>
    <property type="match status" value="2"/>
</dbReference>
<dbReference type="InterPro" id="IPR051082">
    <property type="entry name" value="Pentapeptide-BTB/POZ_domain"/>
</dbReference>
<dbReference type="RefSeq" id="WP_155045663.1">
    <property type="nucleotide sequence ID" value="NZ_WMIH01000016.1"/>
</dbReference>
<evidence type="ECO:0000313" key="2">
    <source>
        <dbReference type="Proteomes" id="UP000478740"/>
    </source>
</evidence>
<protein>
    <submittedName>
        <fullName evidence="1">Pentapeptide repeat-containing protein</fullName>
    </submittedName>
</protein>
<accession>A0A6L6J4U6</accession>